<dbReference type="EMBL" id="FTOO01000006">
    <property type="protein sequence ID" value="SIS89331.1"/>
    <property type="molecule type" value="Genomic_DNA"/>
</dbReference>
<dbReference type="OrthoDB" id="2371125at2"/>
<keyword evidence="1" id="KW-0067">ATP-binding</keyword>
<reference evidence="4" key="1">
    <citation type="submission" date="2017-01" db="EMBL/GenBank/DDBJ databases">
        <authorList>
            <person name="Varghese N."/>
            <person name="Submissions S."/>
        </authorList>
    </citation>
    <scope>NUCLEOTIDE SEQUENCE [LARGE SCALE GENOMIC DNA]</scope>
    <source>
        <strain evidence="4">DSM 16176</strain>
    </source>
</reference>
<dbReference type="GO" id="GO:0046872">
    <property type="term" value="F:metal ion binding"/>
    <property type="evidence" value="ECO:0007669"/>
    <property type="project" value="InterPro"/>
</dbReference>
<dbReference type="GO" id="GO:0005524">
    <property type="term" value="F:ATP binding"/>
    <property type="evidence" value="ECO:0007669"/>
    <property type="project" value="UniProtKB-UniRule"/>
</dbReference>
<evidence type="ECO:0000259" key="2">
    <source>
        <dbReference type="PROSITE" id="PS50975"/>
    </source>
</evidence>
<dbReference type="STRING" id="252246.SAMN05421799_106100"/>
<protein>
    <submittedName>
        <fullName evidence="3">YheC/D like ATP-grasp</fullName>
    </submittedName>
</protein>
<evidence type="ECO:0000256" key="1">
    <source>
        <dbReference type="PROSITE-ProRule" id="PRU00409"/>
    </source>
</evidence>
<organism evidence="3 4">
    <name type="scientific">Alicyclobacillus vulcanalis</name>
    <dbReference type="NCBI Taxonomy" id="252246"/>
    <lineage>
        <taxon>Bacteria</taxon>
        <taxon>Bacillati</taxon>
        <taxon>Bacillota</taxon>
        <taxon>Bacilli</taxon>
        <taxon>Bacillales</taxon>
        <taxon>Alicyclobacillaceae</taxon>
        <taxon>Alicyclobacillus</taxon>
    </lineage>
</organism>
<evidence type="ECO:0000313" key="3">
    <source>
        <dbReference type="EMBL" id="SIS89331.1"/>
    </source>
</evidence>
<dbReference type="RefSeq" id="WP_076347011.1">
    <property type="nucleotide sequence ID" value="NZ_FTOO01000006.1"/>
</dbReference>
<keyword evidence="1" id="KW-0547">Nucleotide-binding</keyword>
<dbReference type="AlphaFoldDB" id="A0A1N7MTN4"/>
<dbReference type="Proteomes" id="UP000186156">
    <property type="component" value="Unassembled WGS sequence"/>
</dbReference>
<feature type="domain" description="ATP-grasp" evidence="2">
    <location>
        <begin position="112"/>
        <end position="369"/>
    </location>
</feature>
<keyword evidence="4" id="KW-1185">Reference proteome</keyword>
<dbReference type="SUPFAM" id="SSF56059">
    <property type="entry name" value="Glutathione synthetase ATP-binding domain-like"/>
    <property type="match status" value="1"/>
</dbReference>
<dbReference type="Pfam" id="PF14398">
    <property type="entry name" value="ATPgrasp_YheCD"/>
    <property type="match status" value="1"/>
</dbReference>
<dbReference type="InterPro" id="IPR011761">
    <property type="entry name" value="ATP-grasp"/>
</dbReference>
<proteinExistence type="predicted"/>
<sequence>MKRAFHPTAYAPEAAEIERRDGPAFAILTADHPAGFAGSRIYFRDIIAAGQKQGHLVYVITPSSVADSSLWQGFVRLGPRNWKPAVVPRPAAVYNRIPNRALEASQSVQRARAILQSMGIPFFNHRYFNKAKIYEAVRRAGLGHHLPETRMFTGAESVLDLLSRHSAVYLKPVGGSIGRGIVRVDRRGDAFDVWVQRAERAVHDEVRGSRALDEALRRMLMPGAYVAQAAVPVIRFDNRPCDARVLLQRPRHQWTVVGYGIRVSGEASITSHVPNGGHIADRWTVLRQAFGARSEEVDARLTAFTRSAAAAIERSMPGHVREMSIDVGLDESGQPWLFEANAKPMRFDEPEIACRASAGVIDILRDLAANAR</sequence>
<evidence type="ECO:0000313" key="4">
    <source>
        <dbReference type="Proteomes" id="UP000186156"/>
    </source>
</evidence>
<name>A0A1N7MTN4_9BACL</name>
<gene>
    <name evidence="3" type="ORF">SAMN05421799_106100</name>
</gene>
<dbReference type="InterPro" id="IPR026838">
    <property type="entry name" value="YheC/D"/>
</dbReference>
<dbReference type="PROSITE" id="PS50975">
    <property type="entry name" value="ATP_GRASP"/>
    <property type="match status" value="1"/>
</dbReference>
<accession>A0A1N7MTN4</accession>